<evidence type="ECO:0000256" key="1">
    <source>
        <dbReference type="ARBA" id="ARBA00001096"/>
    </source>
</evidence>
<evidence type="ECO:0000313" key="7">
    <source>
        <dbReference type="Proteomes" id="UP000216074"/>
    </source>
</evidence>
<dbReference type="SUPFAM" id="SSF74650">
    <property type="entry name" value="Galactose mutarotase-like"/>
    <property type="match status" value="1"/>
</dbReference>
<dbReference type="EC" id="5.1.3.15" evidence="4"/>
<keyword evidence="3 4" id="KW-0413">Isomerase</keyword>
<comment type="similarity">
    <text evidence="2 4">Belongs to the glucose-6-phosphate 1-epimerase family.</text>
</comment>
<evidence type="ECO:0000256" key="3">
    <source>
        <dbReference type="ARBA" id="ARBA00023235"/>
    </source>
</evidence>
<dbReference type="EMBL" id="MWWY01000005">
    <property type="protein sequence ID" value="OZG66359.1"/>
    <property type="molecule type" value="Genomic_DNA"/>
</dbReference>
<sequence length="308" mass="33305">MKLGEVRFGGSHTGTPILSPMSNTFVIRNIANDDGSALIGDHGAHVINWAPSGQTSVIWQPKAVRLCAQSAVRGGIPVIFPWFNAGFANGQPTNKTPRHGFARLSFWHVDKESMTDRHIQYTLDTDDVDAALLDQIISGANSRFHAAYDVTVGTELTVALTVTNTGDDSLVYESALHTYFHVGDVTYAHILGLRGAHYLDATVDGFPEREQSADAVTFNGSPVDRVYDTTDELQIHDDVLDRTIVIETAGSSQTVVWNPGATIESGSSDLGETEWRDFVCVEAAACRDHAVTLAPGASHTLSQTIRLV</sequence>
<evidence type="ECO:0000313" key="6">
    <source>
        <dbReference type="EMBL" id="OZG66359.1"/>
    </source>
</evidence>
<dbReference type="GO" id="GO:0005975">
    <property type="term" value="P:carbohydrate metabolic process"/>
    <property type="evidence" value="ECO:0007669"/>
    <property type="project" value="InterPro"/>
</dbReference>
<protein>
    <recommendedName>
        <fullName evidence="4">Putative glucose-6-phosphate 1-epimerase</fullName>
        <ecNumber evidence="4">5.1.3.15</ecNumber>
    </recommendedName>
</protein>
<dbReference type="InterPro" id="IPR014718">
    <property type="entry name" value="GH-type_carb-bd"/>
</dbReference>
<dbReference type="GO" id="GO:0030246">
    <property type="term" value="F:carbohydrate binding"/>
    <property type="evidence" value="ECO:0007669"/>
    <property type="project" value="UniProtKB-UniRule"/>
</dbReference>
<name>A0A261G4L6_9BIFI</name>
<organism evidence="6 7">
    <name type="scientific">Bifidobacterium hapali</name>
    <dbReference type="NCBI Taxonomy" id="1630172"/>
    <lineage>
        <taxon>Bacteria</taxon>
        <taxon>Bacillati</taxon>
        <taxon>Actinomycetota</taxon>
        <taxon>Actinomycetes</taxon>
        <taxon>Bifidobacteriales</taxon>
        <taxon>Bifidobacteriaceae</taxon>
        <taxon>Bifidobacterium</taxon>
    </lineage>
</organism>
<dbReference type="InterPro" id="IPR011013">
    <property type="entry name" value="Gal_mutarotase_sf_dom"/>
</dbReference>
<dbReference type="InterPro" id="IPR008183">
    <property type="entry name" value="Aldose_1/G6P_1-epimerase"/>
</dbReference>
<feature type="active site" evidence="5">
    <location>
        <position position="282"/>
    </location>
</feature>
<dbReference type="PANTHER" id="PTHR11122:SF13">
    <property type="entry name" value="GLUCOSE-6-PHOSPHATE 1-EPIMERASE"/>
    <property type="match status" value="1"/>
</dbReference>
<comment type="catalytic activity">
    <reaction evidence="1">
        <text>alpha-D-glucose 6-phosphate = beta-D-glucose 6-phosphate</text>
        <dbReference type="Rhea" id="RHEA:16249"/>
        <dbReference type="ChEBI" id="CHEBI:58225"/>
        <dbReference type="ChEBI" id="CHEBI:58247"/>
        <dbReference type="EC" id="5.1.3.15"/>
    </reaction>
</comment>
<evidence type="ECO:0000256" key="5">
    <source>
        <dbReference type="PIRSR" id="PIRSR016020-1"/>
    </source>
</evidence>
<dbReference type="CDD" id="cd09020">
    <property type="entry name" value="D-hex-6-P-epi_like"/>
    <property type="match status" value="1"/>
</dbReference>
<keyword evidence="7" id="KW-1185">Reference proteome</keyword>
<gene>
    <name evidence="6" type="ORF">BHAP_0221</name>
</gene>
<reference evidence="6 7" key="1">
    <citation type="journal article" date="2017" name="BMC Genomics">
        <title>Comparative genomic and phylogenomic analyses of the Bifidobacteriaceae family.</title>
        <authorList>
            <person name="Lugli G.A."/>
            <person name="Milani C."/>
            <person name="Turroni F."/>
            <person name="Duranti S."/>
            <person name="Mancabelli L."/>
            <person name="Mangifesta M."/>
            <person name="Ferrario C."/>
            <person name="Modesto M."/>
            <person name="Mattarelli P."/>
            <person name="Jiri K."/>
            <person name="van Sinderen D."/>
            <person name="Ventura M."/>
        </authorList>
    </citation>
    <scope>NUCLEOTIDE SEQUENCE [LARGE SCALE GENOMIC DNA]</scope>
    <source>
        <strain evidence="6 7">DSM 100202</strain>
    </source>
</reference>
<dbReference type="Proteomes" id="UP000216074">
    <property type="component" value="Unassembled WGS sequence"/>
</dbReference>
<accession>A0A261G4L6</accession>
<dbReference type="InterPro" id="IPR025532">
    <property type="entry name" value="G6P_1-epimerase"/>
</dbReference>
<dbReference type="Gene3D" id="2.70.98.10">
    <property type="match status" value="1"/>
</dbReference>
<dbReference type="AlphaFoldDB" id="A0A261G4L6"/>
<dbReference type="PIRSF" id="PIRSF016020">
    <property type="entry name" value="PHexose_mutarotase"/>
    <property type="match status" value="1"/>
</dbReference>
<dbReference type="PANTHER" id="PTHR11122">
    <property type="entry name" value="APOSPORY-ASSOCIATED PROTEIN C-RELATED"/>
    <property type="match status" value="1"/>
</dbReference>
<evidence type="ECO:0000256" key="2">
    <source>
        <dbReference type="ARBA" id="ARBA00005866"/>
    </source>
</evidence>
<evidence type="ECO:0000256" key="4">
    <source>
        <dbReference type="PIRNR" id="PIRNR016020"/>
    </source>
</evidence>
<comment type="caution">
    <text evidence="6">The sequence shown here is derived from an EMBL/GenBank/DDBJ whole genome shotgun (WGS) entry which is preliminary data.</text>
</comment>
<feature type="active site" evidence="5">
    <location>
        <position position="177"/>
    </location>
</feature>
<dbReference type="GO" id="GO:0047938">
    <property type="term" value="F:glucose-6-phosphate 1-epimerase activity"/>
    <property type="evidence" value="ECO:0007669"/>
    <property type="project" value="UniProtKB-UniRule"/>
</dbReference>
<dbReference type="Pfam" id="PF01263">
    <property type="entry name" value="Aldose_epim"/>
    <property type="match status" value="1"/>
</dbReference>
<proteinExistence type="inferred from homology"/>